<dbReference type="InterPro" id="IPR051521">
    <property type="entry name" value="tRNA_Mod/Golgi_Maint"/>
</dbReference>
<evidence type="ECO:0000256" key="2">
    <source>
        <dbReference type="ARBA" id="ARBA00004496"/>
    </source>
</evidence>
<feature type="transmembrane region" description="Helical" evidence="14">
    <location>
        <begin position="158"/>
        <end position="178"/>
    </location>
</feature>
<evidence type="ECO:0000256" key="15">
    <source>
        <dbReference type="SAM" id="MobiDB-lite"/>
    </source>
</evidence>
<keyword evidence="10" id="KW-0333">Golgi apparatus</keyword>
<evidence type="ECO:0000256" key="7">
    <source>
        <dbReference type="ARBA" id="ARBA00022692"/>
    </source>
</evidence>
<feature type="transmembrane region" description="Helical" evidence="14">
    <location>
        <begin position="184"/>
        <end position="203"/>
    </location>
</feature>
<feature type="transmembrane region" description="Helical" evidence="14">
    <location>
        <begin position="90"/>
        <end position="108"/>
    </location>
</feature>
<evidence type="ECO:0000256" key="10">
    <source>
        <dbReference type="ARBA" id="ARBA00023034"/>
    </source>
</evidence>
<reference evidence="17" key="1">
    <citation type="submission" date="2019-11" db="UniProtKB">
        <authorList>
            <consortium name="WormBaseParasite"/>
        </authorList>
    </citation>
    <scope>IDENTIFICATION</scope>
</reference>
<keyword evidence="9 14" id="KW-1133">Transmembrane helix</keyword>
<protein>
    <recommendedName>
        <fullName evidence="14">Protein YIPF</fullName>
    </recommendedName>
</protein>
<feature type="compositionally biased region" description="Polar residues" evidence="15">
    <location>
        <begin position="1"/>
        <end position="20"/>
    </location>
</feature>
<evidence type="ECO:0000313" key="17">
    <source>
        <dbReference type="WBParaSite" id="MCU_009835-RA"/>
    </source>
</evidence>
<feature type="transmembrane region" description="Helical" evidence="14">
    <location>
        <begin position="215"/>
        <end position="234"/>
    </location>
</feature>
<dbReference type="WBParaSite" id="MCU_009835-RA">
    <property type="protein sequence ID" value="MCU_009835-RA"/>
    <property type="gene ID" value="MCU_009835"/>
</dbReference>
<evidence type="ECO:0000256" key="5">
    <source>
        <dbReference type="ARBA" id="ARBA00022475"/>
    </source>
</evidence>
<comment type="function">
    <text evidence="13">Involved in the maintenance of the Golgi structure. May play a role in hematopoiesis.</text>
</comment>
<evidence type="ECO:0000256" key="12">
    <source>
        <dbReference type="ARBA" id="ARBA00023180"/>
    </source>
</evidence>
<evidence type="ECO:0000256" key="11">
    <source>
        <dbReference type="ARBA" id="ARBA00023136"/>
    </source>
</evidence>
<evidence type="ECO:0000256" key="1">
    <source>
        <dbReference type="ARBA" id="ARBA00004257"/>
    </source>
</evidence>
<name>A0A5K3FTD0_MESCO</name>
<evidence type="ECO:0000256" key="9">
    <source>
        <dbReference type="ARBA" id="ARBA00022989"/>
    </source>
</evidence>
<proteinExistence type="inferred from homology"/>
<evidence type="ECO:0000256" key="14">
    <source>
        <dbReference type="RuleBase" id="RU361264"/>
    </source>
</evidence>
<evidence type="ECO:0000256" key="13">
    <source>
        <dbReference type="ARBA" id="ARBA00024809"/>
    </source>
</evidence>
<keyword evidence="12" id="KW-0325">Glycoprotein</keyword>
<keyword evidence="11 14" id="KW-0472">Membrane</keyword>
<comment type="subcellular location">
    <subcellularLocation>
        <location evidence="3">Cell membrane</location>
        <topology evidence="3">Multi-pass membrane protein</topology>
    </subcellularLocation>
    <subcellularLocation>
        <location evidence="2">Cytoplasm</location>
    </subcellularLocation>
    <subcellularLocation>
        <location evidence="14">Golgi apparatus membrane</location>
        <topology evidence="14">Multi-pass membrane protein</topology>
    </subcellularLocation>
    <subcellularLocation>
        <location evidence="1">Golgi apparatus</location>
        <location evidence="1">cis-Golgi network membrane</location>
        <topology evidence="1">Multi-pass membrane protein</topology>
    </subcellularLocation>
</comment>
<evidence type="ECO:0000256" key="3">
    <source>
        <dbReference type="ARBA" id="ARBA00004651"/>
    </source>
</evidence>
<keyword evidence="6" id="KW-0963">Cytoplasm</keyword>
<evidence type="ECO:0000256" key="4">
    <source>
        <dbReference type="ARBA" id="ARBA00010596"/>
    </source>
</evidence>
<accession>A0A5K3FTD0</accession>
<evidence type="ECO:0000256" key="8">
    <source>
        <dbReference type="ARBA" id="ARBA00022782"/>
    </source>
</evidence>
<dbReference type="Pfam" id="PF04893">
    <property type="entry name" value="Yip1"/>
    <property type="match status" value="1"/>
</dbReference>
<feature type="domain" description="Yip1" evidence="16">
    <location>
        <begin position="89"/>
        <end position="231"/>
    </location>
</feature>
<dbReference type="GO" id="GO:0030154">
    <property type="term" value="P:cell differentiation"/>
    <property type="evidence" value="ECO:0007669"/>
    <property type="project" value="UniProtKB-KW"/>
</dbReference>
<organism evidence="17">
    <name type="scientific">Mesocestoides corti</name>
    <name type="common">Flatworm</name>
    <dbReference type="NCBI Taxonomy" id="53468"/>
    <lineage>
        <taxon>Eukaryota</taxon>
        <taxon>Metazoa</taxon>
        <taxon>Spiralia</taxon>
        <taxon>Lophotrochozoa</taxon>
        <taxon>Platyhelminthes</taxon>
        <taxon>Cestoda</taxon>
        <taxon>Eucestoda</taxon>
        <taxon>Cyclophyllidea</taxon>
        <taxon>Mesocestoididae</taxon>
        <taxon>Mesocestoides</taxon>
    </lineage>
</organism>
<sequence length="259" mass="28484">MLPNLGNESPLTTQRSNSRSEMGPSELFSAFSASVWSESKKRAESAYQSYAKIDALRPYFDVEPKEVLKRILSSVDPRPPYSLDIISCDLYGPFMACLTLIAVILFEMKLSNHYVQEGTLMGSAFVTCFGYWIAFASILSAICYLGKSQVTFVQNLSCVGYALCSTCVVLFLCAAIHTEASETLFFLLWVLVCGISAAKLALIMWTNIPEKNHRLAGAAMGIVLHMLFVLYLHFAYHSIIQDISGAIAPPVIPAPMANP</sequence>
<dbReference type="GO" id="GO:0005886">
    <property type="term" value="C:plasma membrane"/>
    <property type="evidence" value="ECO:0007669"/>
    <property type="project" value="UniProtKB-SubCell"/>
</dbReference>
<dbReference type="PANTHER" id="PTHR15627">
    <property type="entry name" value="NATURAL KILLER CELL-SPECIFIC ANTIGEN KLIP1"/>
    <property type="match status" value="1"/>
</dbReference>
<dbReference type="InterPro" id="IPR006977">
    <property type="entry name" value="Yip1_dom"/>
</dbReference>
<feature type="transmembrane region" description="Helical" evidence="14">
    <location>
        <begin position="120"/>
        <end position="146"/>
    </location>
</feature>
<keyword evidence="8" id="KW-0221">Differentiation</keyword>
<keyword evidence="5" id="KW-1003">Cell membrane</keyword>
<comment type="similarity">
    <text evidence="4 14">Belongs to the YIP1 family.</text>
</comment>
<keyword evidence="7 14" id="KW-0812">Transmembrane</keyword>
<evidence type="ECO:0000256" key="6">
    <source>
        <dbReference type="ARBA" id="ARBA00022490"/>
    </source>
</evidence>
<feature type="region of interest" description="Disordered" evidence="15">
    <location>
        <begin position="1"/>
        <end position="24"/>
    </location>
</feature>
<dbReference type="PANTHER" id="PTHR15627:SF14">
    <property type="entry name" value="PROTEIN YIPF3"/>
    <property type="match status" value="1"/>
</dbReference>
<evidence type="ECO:0000259" key="16">
    <source>
        <dbReference type="Pfam" id="PF04893"/>
    </source>
</evidence>
<dbReference type="AlphaFoldDB" id="A0A5K3FTD0"/>
<dbReference type="GO" id="GO:0000139">
    <property type="term" value="C:Golgi membrane"/>
    <property type="evidence" value="ECO:0007669"/>
    <property type="project" value="UniProtKB-SubCell"/>
</dbReference>